<dbReference type="PANTHER" id="PTHR12863:SF1">
    <property type="entry name" value="FATTY ACID 2-HYDROXYLASE"/>
    <property type="match status" value="1"/>
</dbReference>
<feature type="region of interest" description="Disordered" evidence="9">
    <location>
        <begin position="90"/>
        <end position="166"/>
    </location>
</feature>
<dbReference type="GO" id="GO:0080132">
    <property type="term" value="F:fatty acid 2-hydroxylase activity"/>
    <property type="evidence" value="ECO:0007669"/>
    <property type="project" value="InterPro"/>
</dbReference>
<accession>A0A8S1PMX1</accession>
<feature type="compositionally biased region" description="Polar residues" evidence="9">
    <location>
        <begin position="123"/>
        <end position="144"/>
    </location>
</feature>
<keyword evidence="8" id="KW-0349">Heme</keyword>
<dbReference type="GO" id="GO:0046872">
    <property type="term" value="F:metal ion binding"/>
    <property type="evidence" value="ECO:0007669"/>
    <property type="project" value="UniProtKB-UniRule"/>
</dbReference>
<evidence type="ECO:0000256" key="7">
    <source>
        <dbReference type="ARBA" id="ARBA00023136"/>
    </source>
</evidence>
<reference evidence="11" key="1">
    <citation type="submission" date="2021-01" db="EMBL/GenBank/DDBJ databases">
        <authorList>
            <consortium name="Genoscope - CEA"/>
            <person name="William W."/>
        </authorList>
    </citation>
    <scope>NUCLEOTIDE SEQUENCE</scope>
</reference>
<dbReference type="InterPro" id="IPR018506">
    <property type="entry name" value="Cyt_B5_heme-BS"/>
</dbReference>
<dbReference type="PANTHER" id="PTHR12863">
    <property type="entry name" value="FATTY ACID HYDROXYLASE"/>
    <property type="match status" value="1"/>
</dbReference>
<evidence type="ECO:0000256" key="9">
    <source>
        <dbReference type="SAM" id="MobiDB-lite"/>
    </source>
</evidence>
<organism evidence="11 12">
    <name type="scientific">Paramecium sonneborni</name>
    <dbReference type="NCBI Taxonomy" id="65129"/>
    <lineage>
        <taxon>Eukaryota</taxon>
        <taxon>Sar</taxon>
        <taxon>Alveolata</taxon>
        <taxon>Ciliophora</taxon>
        <taxon>Intramacronucleata</taxon>
        <taxon>Oligohymenophorea</taxon>
        <taxon>Peniculida</taxon>
        <taxon>Parameciidae</taxon>
        <taxon>Paramecium</taxon>
    </lineage>
</organism>
<evidence type="ECO:0000256" key="6">
    <source>
        <dbReference type="ARBA" id="ARBA00023098"/>
    </source>
</evidence>
<comment type="caution">
    <text evidence="11">The sequence shown here is derived from an EMBL/GenBank/DDBJ whole genome shotgun (WGS) entry which is preliminary data.</text>
</comment>
<keyword evidence="5" id="KW-0560">Oxidoreductase</keyword>
<evidence type="ECO:0000256" key="3">
    <source>
        <dbReference type="ARBA" id="ARBA00022824"/>
    </source>
</evidence>
<evidence type="ECO:0000256" key="4">
    <source>
        <dbReference type="ARBA" id="ARBA00022989"/>
    </source>
</evidence>
<dbReference type="EMBL" id="CAJJDN010000082">
    <property type="protein sequence ID" value="CAD8104677.1"/>
    <property type="molecule type" value="Genomic_DNA"/>
</dbReference>
<keyword evidence="12" id="KW-1185">Reference proteome</keyword>
<gene>
    <name evidence="11" type="ORF">PSON_ATCC_30995.1.T0820244</name>
</gene>
<feature type="compositionally biased region" description="Low complexity" evidence="9">
    <location>
        <begin position="145"/>
        <end position="160"/>
    </location>
</feature>
<evidence type="ECO:0000313" key="12">
    <source>
        <dbReference type="Proteomes" id="UP000692954"/>
    </source>
</evidence>
<keyword evidence="8" id="KW-0408">Iron</keyword>
<protein>
    <recommendedName>
        <fullName evidence="10">Cytochrome b5 heme-binding domain-containing protein</fullName>
    </recommendedName>
</protein>
<dbReference type="InterPro" id="IPR014430">
    <property type="entry name" value="Scs7"/>
</dbReference>
<dbReference type="PROSITE" id="PS50255">
    <property type="entry name" value="CYTOCHROME_B5_2"/>
    <property type="match status" value="1"/>
</dbReference>
<dbReference type="PROSITE" id="PS00191">
    <property type="entry name" value="CYTOCHROME_B5_1"/>
    <property type="match status" value="1"/>
</dbReference>
<comment type="similarity">
    <text evidence="8">Belongs to the cytochrome b5 family.</text>
</comment>
<evidence type="ECO:0000256" key="2">
    <source>
        <dbReference type="ARBA" id="ARBA00022692"/>
    </source>
</evidence>
<keyword evidence="8" id="KW-0479">Metal-binding</keyword>
<dbReference type="Proteomes" id="UP000692954">
    <property type="component" value="Unassembled WGS sequence"/>
</dbReference>
<keyword evidence="6" id="KW-0443">Lipid metabolism</keyword>
<dbReference type="AlphaFoldDB" id="A0A8S1PMX1"/>
<evidence type="ECO:0000313" key="11">
    <source>
        <dbReference type="EMBL" id="CAD8104677.1"/>
    </source>
</evidence>
<feature type="domain" description="Cytochrome b5 heme-binding" evidence="10">
    <location>
        <begin position="3"/>
        <end position="83"/>
    </location>
</feature>
<keyword evidence="3" id="KW-0256">Endoplasmic reticulum</keyword>
<proteinExistence type="inferred from homology"/>
<feature type="compositionally biased region" description="Polar residues" evidence="9">
    <location>
        <begin position="93"/>
        <end position="115"/>
    </location>
</feature>
<evidence type="ECO:0000256" key="1">
    <source>
        <dbReference type="ARBA" id="ARBA00004477"/>
    </source>
</evidence>
<keyword evidence="4" id="KW-1133">Transmembrane helix</keyword>
<name>A0A8S1PMX1_9CILI</name>
<comment type="subcellular location">
    <subcellularLocation>
        <location evidence="1">Endoplasmic reticulum membrane</location>
        <topology evidence="1">Multi-pass membrane protein</topology>
    </subcellularLocation>
</comment>
<dbReference type="GO" id="GO:0020037">
    <property type="term" value="F:heme binding"/>
    <property type="evidence" value="ECO:0007669"/>
    <property type="project" value="UniProtKB-UniRule"/>
</dbReference>
<evidence type="ECO:0000256" key="5">
    <source>
        <dbReference type="ARBA" id="ARBA00023002"/>
    </source>
</evidence>
<dbReference type="GO" id="GO:0005789">
    <property type="term" value="C:endoplasmic reticulum membrane"/>
    <property type="evidence" value="ECO:0007669"/>
    <property type="project" value="UniProtKB-SubCell"/>
</dbReference>
<dbReference type="OrthoDB" id="302056at2759"/>
<dbReference type="GO" id="GO:0006631">
    <property type="term" value="P:fatty acid metabolic process"/>
    <property type="evidence" value="ECO:0007669"/>
    <property type="project" value="TreeGrafter"/>
</dbReference>
<sequence>MLKKYSSIAQMQQESSKSDRFLFAYRNNVYDLTHFVDDHPGGRFSLQTFKGKDLENILFNASIHRHQPSILSSLEQYKCGIIEAKIPQENKTKSQVTATSKSNTSQKNEQICKTQMSDDKTNRSNITSKSKVSIQQHSNLLSLESNQVKKSNSKQTSKTKPINKTESIIAESTKTIKSKSDLNILNPSRLQETSQPQGSSSLISIVSNPKISLLSPQIIQEEDESQPSPLNNLQKFDCELIPEDILNLKVPILDYQLTGYLKLKLTLKN</sequence>
<dbReference type="SMART" id="SM01117">
    <property type="entry name" value="Cyt-b5"/>
    <property type="match status" value="1"/>
</dbReference>
<keyword evidence="7" id="KW-0472">Membrane</keyword>
<dbReference type="InterPro" id="IPR001199">
    <property type="entry name" value="Cyt_B5-like_heme/steroid-bd"/>
</dbReference>
<evidence type="ECO:0000259" key="10">
    <source>
        <dbReference type="PROSITE" id="PS50255"/>
    </source>
</evidence>
<evidence type="ECO:0000256" key="8">
    <source>
        <dbReference type="RuleBase" id="RU362121"/>
    </source>
</evidence>
<keyword evidence="2" id="KW-0812">Transmembrane</keyword>
<dbReference type="Pfam" id="PF00173">
    <property type="entry name" value="Cyt-b5"/>
    <property type="match status" value="1"/>
</dbReference>